<dbReference type="InterPro" id="IPR018000">
    <property type="entry name" value="Neurotransmitter_ion_chnl_CS"/>
</dbReference>
<dbReference type="PANTHER" id="PTHR18945">
    <property type="entry name" value="NEUROTRANSMITTER GATED ION CHANNEL"/>
    <property type="match status" value="1"/>
</dbReference>
<keyword evidence="15" id="KW-0449">Lipoprotein</keyword>
<evidence type="ECO:0000256" key="18">
    <source>
        <dbReference type="ARBA" id="ARBA00058949"/>
    </source>
</evidence>
<protein>
    <recommendedName>
        <fullName evidence="21">Gamma-aminobutyric acid receptor subunit gamma-3</fullName>
    </recommendedName>
    <alternativeName>
        <fullName evidence="22">GABA(A) receptor subunit gamma-3</fullName>
    </alternativeName>
</protein>
<dbReference type="AlphaFoldDB" id="A0A6A4THM9"/>
<keyword evidence="16 24" id="KW-0407">Ion channel</keyword>
<keyword evidence="7 24" id="KW-0406">Ion transport</keyword>
<dbReference type="GO" id="GO:0034707">
    <property type="term" value="C:chloride channel complex"/>
    <property type="evidence" value="ECO:0007669"/>
    <property type="project" value="UniProtKB-KW"/>
</dbReference>
<evidence type="ECO:0000256" key="1">
    <source>
        <dbReference type="ARBA" id="ARBA00022448"/>
    </source>
</evidence>
<evidence type="ECO:0000256" key="10">
    <source>
        <dbReference type="ARBA" id="ARBA00023157"/>
    </source>
</evidence>
<comment type="function">
    <text evidence="18">Gamma subunit of the heteropentameric ligand-gated chloride channel gated by gamma-aminobutyric acid (GABA), a major inhibitory neurotransmitter in the brain. GABA-gated chloride channels, also named GABA(A) receptors (GABAAR), consist of five subunits arranged around a central pore and contain GABA active binding site(s) located at the alpha and beta subunit interface(s). When activated by GABA, GABAARs selectively allow the flow of chloride across the cell membrane down their electrochemical gradient.</text>
</comment>
<dbReference type="InterPro" id="IPR036719">
    <property type="entry name" value="Neuro-gated_channel_TM_sf"/>
</dbReference>
<evidence type="ECO:0000256" key="22">
    <source>
        <dbReference type="ARBA" id="ARBA00078610"/>
    </source>
</evidence>
<feature type="transmembrane region" description="Helical" evidence="24">
    <location>
        <begin position="164"/>
        <end position="188"/>
    </location>
</feature>
<evidence type="ECO:0000259" key="25">
    <source>
        <dbReference type="Pfam" id="PF02931"/>
    </source>
</evidence>
<dbReference type="InterPro" id="IPR006201">
    <property type="entry name" value="Neur_channel"/>
</dbReference>
<comment type="similarity">
    <text evidence="19">Belongs to the ligand-gated ion channel (TC 1.A.9) family. Gamma-aminobutyric acid receptor (TC 1.A.9.5) subfamily. GABRG3 sub-subfamily.</text>
</comment>
<evidence type="ECO:0000256" key="11">
    <source>
        <dbReference type="ARBA" id="ARBA00023173"/>
    </source>
</evidence>
<dbReference type="Gene3D" id="1.20.58.390">
    <property type="entry name" value="Neurotransmitter-gated ion-channel transmembrane domain"/>
    <property type="match status" value="1"/>
</dbReference>
<dbReference type="InterPro" id="IPR036734">
    <property type="entry name" value="Neur_chan_lig-bd_sf"/>
</dbReference>
<evidence type="ECO:0000313" key="27">
    <source>
        <dbReference type="EMBL" id="KAF0044755.1"/>
    </source>
</evidence>
<evidence type="ECO:0000256" key="23">
    <source>
        <dbReference type="PIRSR" id="PIRSR605437-50"/>
    </source>
</evidence>
<dbReference type="Pfam" id="PF02931">
    <property type="entry name" value="Neur_chan_LBD"/>
    <property type="match status" value="1"/>
</dbReference>
<keyword evidence="6" id="KW-0770">Synapse</keyword>
<evidence type="ECO:0000256" key="4">
    <source>
        <dbReference type="ARBA" id="ARBA00022729"/>
    </source>
</evidence>
<evidence type="ECO:0000256" key="19">
    <source>
        <dbReference type="ARBA" id="ARBA00061119"/>
    </source>
</evidence>
<keyword evidence="14" id="KW-0628">Postsynaptic cell membrane</keyword>
<feature type="disulfide bond" evidence="23">
    <location>
        <begin position="82"/>
        <end position="96"/>
    </location>
</feature>
<evidence type="ECO:0000256" key="2">
    <source>
        <dbReference type="ARBA" id="ARBA00022475"/>
    </source>
</evidence>
<evidence type="ECO:0000256" key="5">
    <source>
        <dbReference type="ARBA" id="ARBA00022989"/>
    </source>
</evidence>
<keyword evidence="3 24" id="KW-0812">Transmembrane</keyword>
<name>A0A6A4THM9_SCOMX</name>
<comment type="subcellular location">
    <subcellularLocation>
        <location evidence="17">Postsynaptic cell membrane</location>
        <topology evidence="17">Multi-pass membrane protein</topology>
    </subcellularLocation>
</comment>
<evidence type="ECO:0000256" key="20">
    <source>
        <dbReference type="ARBA" id="ARBA00064898"/>
    </source>
</evidence>
<dbReference type="InterPro" id="IPR006202">
    <property type="entry name" value="Neur_chan_lig-bd"/>
</dbReference>
<dbReference type="NCBIfam" id="TIGR00860">
    <property type="entry name" value="LIC"/>
    <property type="match status" value="1"/>
</dbReference>
<evidence type="ECO:0000256" key="13">
    <source>
        <dbReference type="ARBA" id="ARBA00023214"/>
    </source>
</evidence>
<dbReference type="PRINTS" id="PR00252">
    <property type="entry name" value="NRIONCHANNEL"/>
</dbReference>
<keyword evidence="13" id="KW-0868">Chloride</keyword>
<dbReference type="InterPro" id="IPR006029">
    <property type="entry name" value="Neurotrans-gated_channel_TM"/>
</dbReference>
<reference evidence="27 28" key="1">
    <citation type="submission" date="2019-06" db="EMBL/GenBank/DDBJ databases">
        <title>Draft genomes of female and male turbot (Scophthalmus maximus).</title>
        <authorList>
            <person name="Xu H."/>
            <person name="Xu X.-W."/>
            <person name="Shao C."/>
            <person name="Chen S."/>
        </authorList>
    </citation>
    <scope>NUCLEOTIDE SEQUENCE [LARGE SCALE GENOMIC DNA]</scope>
    <source>
        <strain evidence="27">Ysfricsl-2016a</strain>
        <tissue evidence="27">Blood</tissue>
    </source>
</reference>
<dbReference type="SUPFAM" id="SSF90112">
    <property type="entry name" value="Neurotransmitter-gated ion-channel transmembrane pore"/>
    <property type="match status" value="1"/>
</dbReference>
<sequence>MEYTIDIFFAQTWYDSRLKFNSSMKQLMLNSNMVGKIWIPDTFFRNSRKSDAHWITTPNRLLRLWSNGRVMYTLRLTINAECYLKLHNFPMDEHSCPLEFSSYGYPKNEIMYRWQRRAVEVADQRYWRLYQFAFVGLRNSTDVAHTQSGEYVIMTIFFDLSRRMGYFTIQTYIPCSMIVVLSWVSFWINKDAVPARTSLGITTVLTMTTLSTISRKSLPKVSYVTAMDLFVSVCFIFTFAALMEYGTLHYFTSNRQTKKEKANNNTQQRASSMVNIRPGTSLLQMNNIVPYHEEDDYAYECLDGKDCTSFFCCFDDCRSGAWRENRMHCDQLVACVNKAPAALCVAPRYQKKTNQISGNSPVTFPHRELMEELLGHQPLARAMEHGVDIGLQDSMQEEDILEDSSVSSREESAINLFEDDTIESSGSRRRRPCQTAIMDCFFDRMQEMQNSFIQQFQQSLERLERLVNNTMDSNACMVTALVEGIRSLRPPVPQPPTYTGYEYPGPGPSSQHVYHHVIEHLLKMHIVKLTLVDRIKRLWK</sequence>
<evidence type="ECO:0000256" key="21">
    <source>
        <dbReference type="ARBA" id="ARBA00073032"/>
    </source>
</evidence>
<keyword evidence="10 23" id="KW-1015">Disulfide bond</keyword>
<accession>A0A6A4THM9</accession>
<keyword evidence="12" id="KW-0325">Glycoprotein</keyword>
<dbReference type="GO" id="GO:0045211">
    <property type="term" value="C:postsynaptic membrane"/>
    <property type="evidence" value="ECO:0007669"/>
    <property type="project" value="UniProtKB-SubCell"/>
</dbReference>
<evidence type="ECO:0000256" key="3">
    <source>
        <dbReference type="ARBA" id="ARBA00022692"/>
    </source>
</evidence>
<dbReference type="Pfam" id="PF02932">
    <property type="entry name" value="Neur_chan_memb"/>
    <property type="match status" value="1"/>
</dbReference>
<comment type="caution">
    <text evidence="27">The sequence shown here is derived from an EMBL/GenBank/DDBJ whole genome shotgun (WGS) entry which is preliminary data.</text>
</comment>
<evidence type="ECO:0000256" key="6">
    <source>
        <dbReference type="ARBA" id="ARBA00023018"/>
    </source>
</evidence>
<evidence type="ECO:0000256" key="17">
    <source>
        <dbReference type="ARBA" id="ARBA00034104"/>
    </source>
</evidence>
<dbReference type="InterPro" id="IPR038050">
    <property type="entry name" value="Neuro_actylchol_rec"/>
</dbReference>
<keyword evidence="1 24" id="KW-0813">Transport</keyword>
<gene>
    <name evidence="27" type="ORF">F2P81_003913</name>
</gene>
<dbReference type="Proteomes" id="UP000438429">
    <property type="component" value="Unassembled WGS sequence"/>
</dbReference>
<organism evidence="27 28">
    <name type="scientific">Scophthalmus maximus</name>
    <name type="common">Turbot</name>
    <name type="synonym">Psetta maxima</name>
    <dbReference type="NCBI Taxonomy" id="52904"/>
    <lineage>
        <taxon>Eukaryota</taxon>
        <taxon>Metazoa</taxon>
        <taxon>Chordata</taxon>
        <taxon>Craniata</taxon>
        <taxon>Vertebrata</taxon>
        <taxon>Euteleostomi</taxon>
        <taxon>Actinopterygii</taxon>
        <taxon>Neopterygii</taxon>
        <taxon>Teleostei</taxon>
        <taxon>Neoteleostei</taxon>
        <taxon>Acanthomorphata</taxon>
        <taxon>Carangaria</taxon>
        <taxon>Pleuronectiformes</taxon>
        <taxon>Pleuronectoidei</taxon>
        <taxon>Scophthalmidae</taxon>
        <taxon>Scophthalmus</taxon>
    </lineage>
</organism>
<keyword evidence="2" id="KW-1003">Cell membrane</keyword>
<keyword evidence="11" id="KW-0869">Chloride channel</keyword>
<dbReference type="EMBL" id="VEVO01000003">
    <property type="protein sequence ID" value="KAF0044755.1"/>
    <property type="molecule type" value="Genomic_DNA"/>
</dbReference>
<dbReference type="CDD" id="cd19054">
    <property type="entry name" value="LGIC_TM_GABAAR_gamma"/>
    <property type="match status" value="1"/>
</dbReference>
<dbReference type="PRINTS" id="PR00253">
    <property type="entry name" value="GABAARECEPTR"/>
</dbReference>
<dbReference type="InterPro" id="IPR005437">
    <property type="entry name" value="GABRG-1/4"/>
</dbReference>
<keyword evidence="4" id="KW-0732">Signal</keyword>
<feature type="transmembrane region" description="Helical" evidence="24">
    <location>
        <begin position="229"/>
        <end position="251"/>
    </location>
</feature>
<dbReference type="InterPro" id="IPR006028">
    <property type="entry name" value="GABAA/Glycine_rcpt"/>
</dbReference>
<dbReference type="GO" id="GO:0004890">
    <property type="term" value="F:GABA-A receptor activity"/>
    <property type="evidence" value="ECO:0007669"/>
    <property type="project" value="InterPro"/>
</dbReference>
<evidence type="ECO:0000313" key="28">
    <source>
        <dbReference type="Proteomes" id="UP000438429"/>
    </source>
</evidence>
<evidence type="ECO:0000256" key="9">
    <source>
        <dbReference type="ARBA" id="ARBA00023139"/>
    </source>
</evidence>
<proteinExistence type="inferred from homology"/>
<dbReference type="GO" id="GO:0005230">
    <property type="term" value="F:extracellular ligand-gated monoatomic ion channel activity"/>
    <property type="evidence" value="ECO:0007669"/>
    <property type="project" value="InterPro"/>
</dbReference>
<evidence type="ECO:0000256" key="12">
    <source>
        <dbReference type="ARBA" id="ARBA00023180"/>
    </source>
</evidence>
<feature type="domain" description="Neurotransmitter-gated ion-channel transmembrane" evidence="26">
    <location>
        <begin position="171"/>
        <end position="271"/>
    </location>
</feature>
<dbReference type="PRINTS" id="PR01620">
    <property type="entry name" value="GABAARGAMMA"/>
</dbReference>
<evidence type="ECO:0000256" key="14">
    <source>
        <dbReference type="ARBA" id="ARBA00023257"/>
    </source>
</evidence>
<dbReference type="FunFam" id="1.20.58.390:FF:000006">
    <property type="entry name" value="Putative gamma-aminobutyric acid receptor subunit gamma-2"/>
    <property type="match status" value="1"/>
</dbReference>
<evidence type="ECO:0000259" key="26">
    <source>
        <dbReference type="Pfam" id="PF02932"/>
    </source>
</evidence>
<dbReference type="SUPFAM" id="SSF63712">
    <property type="entry name" value="Nicotinic receptor ligand binding domain-like"/>
    <property type="match status" value="1"/>
</dbReference>
<comment type="caution">
    <text evidence="24">Lacks conserved residue(s) required for the propagation of feature annotation.</text>
</comment>
<dbReference type="GO" id="GO:0005254">
    <property type="term" value="F:chloride channel activity"/>
    <property type="evidence" value="ECO:0007669"/>
    <property type="project" value="UniProtKB-KW"/>
</dbReference>
<keyword evidence="8 24" id="KW-0472">Membrane</keyword>
<dbReference type="GO" id="GO:0007214">
    <property type="term" value="P:gamma-aminobutyric acid signaling pathway"/>
    <property type="evidence" value="ECO:0007669"/>
    <property type="project" value="InterPro"/>
</dbReference>
<evidence type="ECO:0000256" key="24">
    <source>
        <dbReference type="RuleBase" id="RU000687"/>
    </source>
</evidence>
<dbReference type="Gene3D" id="2.70.170.10">
    <property type="entry name" value="Neurotransmitter-gated ion-channel ligand-binding domain"/>
    <property type="match status" value="1"/>
</dbReference>
<dbReference type="PROSITE" id="PS00236">
    <property type="entry name" value="NEUROTR_ION_CHANNEL"/>
    <property type="match status" value="1"/>
</dbReference>
<comment type="subunit">
    <text evidence="20">Heteropentamer, formed by a combination of alpha (GABRA1-6), beta (GABRB1-3), gamma (GABRG1-3), delta (GABRD), epsilon (GABRE), rho (GABRR1-3), pi (GABRP) and theta (GABRQ) chains, each subunit exhibiting distinct physiological and pharmacological properties.</text>
</comment>
<dbReference type="FunFam" id="2.70.170.10:FF:000003">
    <property type="entry name" value="Putative gamma-aminobutyric acid receptor subunit gamma-2"/>
    <property type="match status" value="1"/>
</dbReference>
<evidence type="ECO:0000256" key="16">
    <source>
        <dbReference type="ARBA" id="ARBA00023303"/>
    </source>
</evidence>
<keyword evidence="5 24" id="KW-1133">Transmembrane helix</keyword>
<evidence type="ECO:0000256" key="15">
    <source>
        <dbReference type="ARBA" id="ARBA00023288"/>
    </source>
</evidence>
<feature type="domain" description="Neurotransmitter-gated ion-channel ligand-binding" evidence="25">
    <location>
        <begin position="1"/>
        <end position="164"/>
    </location>
</feature>
<evidence type="ECO:0000256" key="8">
    <source>
        <dbReference type="ARBA" id="ARBA00023136"/>
    </source>
</evidence>
<keyword evidence="9" id="KW-0564">Palmitate</keyword>
<evidence type="ECO:0000256" key="7">
    <source>
        <dbReference type="ARBA" id="ARBA00023065"/>
    </source>
</evidence>